<reference evidence="1" key="1">
    <citation type="journal article" date="2001" name="Nature">
        <title>Initial sequencing and analysis of the human genome.</title>
        <authorList>
            <consortium name="International Human Genome Sequencing Consortium"/>
            <person name="Lander E.S."/>
            <person name="Linton L.M."/>
            <person name="Birren B."/>
            <person name="Nusbaum C."/>
            <person name="Zody M.C."/>
            <person name="Baldwin J."/>
            <person name="Devon K."/>
            <person name="Dewar K."/>
            <person name="Doyle M."/>
            <person name="FitzHugh W."/>
            <person name="Funke R."/>
            <person name="Gage D."/>
            <person name="Harris K."/>
            <person name="Heaford A."/>
            <person name="Howland J."/>
            <person name="Kann L."/>
            <person name="Lehoczky J."/>
            <person name="LeVine R."/>
            <person name="McEwan P."/>
            <person name="McKernan K."/>
            <person name="Meldrim J."/>
            <person name="Mesirov J.P."/>
            <person name="Miranda C."/>
            <person name="Morris W."/>
            <person name="Naylor J."/>
            <person name="Raymond C."/>
            <person name="Rosetti M."/>
            <person name="Santos R."/>
            <person name="Sheridan A."/>
            <person name="Sougnez C."/>
            <person name="Stange-Thomann N."/>
            <person name="Stojanovic N."/>
            <person name="Subramanian A."/>
            <person name="Wyman D."/>
            <person name="Rogers J."/>
            <person name="Sulston J."/>
            <person name="Ainscough R."/>
            <person name="Beck S."/>
            <person name="Bentley D."/>
            <person name="Burton J."/>
            <person name="Clee C."/>
            <person name="Carter N."/>
            <person name="Coulson A."/>
            <person name="Deadman R."/>
            <person name="Deloukas P."/>
            <person name="Dunham A."/>
            <person name="Dunham I."/>
            <person name="Durbin R."/>
            <person name="French L."/>
            <person name="Grafham D."/>
            <person name="Gregory S."/>
            <person name="Hubbard T."/>
            <person name="Humphray S."/>
            <person name="Hunt A."/>
            <person name="Jones M."/>
            <person name="Lloyd C."/>
            <person name="McMurray A."/>
            <person name="Matthews L."/>
            <person name="Mercer S."/>
            <person name="Milne S."/>
            <person name="Mullikin J.C."/>
            <person name="Mungall A."/>
            <person name="Plumb R."/>
            <person name="Ross M."/>
            <person name="Shownkeen R."/>
            <person name="Sims S."/>
            <person name="Waterston R.H."/>
            <person name="Wilson R.K."/>
            <person name="Hillier L.W."/>
            <person name="McPherson J.D."/>
            <person name="Marra M.A."/>
            <person name="Mardis E.R."/>
            <person name="Fulton L.A."/>
            <person name="Chinwalla A.T."/>
            <person name="Pepin K.H."/>
            <person name="Gish W.R."/>
            <person name="Chissoe S.L."/>
            <person name="Wendl M.C."/>
            <person name="Delehaunty K.D."/>
            <person name="Miner T.L."/>
            <person name="Delehaunty A."/>
            <person name="Kramer J.B."/>
            <person name="Cook L.L."/>
            <person name="Fulton R.S."/>
            <person name="Johnson D.L."/>
            <person name="Minx P.J."/>
            <person name="Clifton S.W."/>
            <person name="Hawkins T."/>
            <person name="Branscomb E."/>
            <person name="Predki P."/>
            <person name="Richardson P."/>
            <person name="Wenning S."/>
            <person name="Slezak T."/>
            <person name="Doggett N."/>
            <person name="Cheng J.F."/>
            <person name="Olsen A."/>
            <person name="Lucas S."/>
            <person name="Elkin C."/>
            <person name="Uberbacher E."/>
            <person name="Frazier M."/>
            <person name="Gibbs R.A."/>
            <person name="Muzny D.M."/>
            <person name="Scherer S.E."/>
            <person name="Bouck J.B."/>
            <person name="Sodergren E.J."/>
            <person name="Worley K.C."/>
            <person name="Rives C.M."/>
            <person name="Gorrell J.H."/>
            <person name="Metzker M.L."/>
            <person name="Naylor S.L."/>
            <person name="Kucherlapati R.S."/>
            <person name="Nelson D.L."/>
            <person name="Weinstock G.M."/>
            <person name="Sakaki Y."/>
            <person name="Fujiyama A."/>
            <person name="Hattori M."/>
            <person name="Yada T."/>
            <person name="Toyoda A."/>
            <person name="Itoh T."/>
            <person name="Kawagoe C."/>
            <person name="Watanabe H."/>
            <person name="Totoki Y."/>
            <person name="Taylor T."/>
            <person name="Weissenbach J."/>
            <person name="Heilig R."/>
            <person name="Saurin W."/>
            <person name="Artiguenave F."/>
            <person name="Brottier P."/>
            <person name="Bruls T."/>
            <person name="Pelletier E."/>
            <person name="Robert C."/>
            <person name="Wincker P."/>
            <person name="Smith D.R."/>
            <person name="Doucette-Stamm L."/>
            <person name="Rubenfield M."/>
            <person name="Weinstock K."/>
            <person name="Lee H.M."/>
            <person name="Dubois J."/>
            <person name="Rosenthal A."/>
            <person name="Platzer M."/>
            <person name="Nyakatura G."/>
            <person name="Taudien S."/>
            <person name="Rump A."/>
            <person name="Yang H."/>
            <person name="Yu J."/>
            <person name="Wang J."/>
            <person name="Huang G."/>
            <person name="Gu J."/>
            <person name="Hood L."/>
            <person name="Rowen L."/>
            <person name="Madan A."/>
            <person name="Qin S."/>
            <person name="Davis R.W."/>
            <person name="Federspiel N.A."/>
            <person name="Abola A.P."/>
            <person name="Proctor M.J."/>
            <person name="Myers R.M."/>
            <person name="Schmutz J."/>
            <person name="Dickson M."/>
            <person name="Grimwood J."/>
            <person name="Cox D.R."/>
            <person name="Olson M.V."/>
            <person name="Kaul R."/>
            <person name="Raymond C."/>
            <person name="Shimizu N."/>
            <person name="Kawasaki K."/>
            <person name="Minoshima S."/>
            <person name="Evans G.A."/>
            <person name="Athanasiou M."/>
            <person name="Schultz R."/>
            <person name="Roe B.A."/>
            <person name="Chen F."/>
            <person name="Pan H."/>
            <person name="Ramser J."/>
            <person name="Lehrach H."/>
            <person name="Reinhardt R."/>
            <person name="McCombie W.R."/>
            <person name="de la Bastide M."/>
            <person name="Dedhia N."/>
            <person name="Blocker H."/>
            <person name="Hornischer K."/>
            <person name="Nordsiek G."/>
            <person name="Agarwala R."/>
            <person name="Aravind L."/>
            <person name="Bailey J.A."/>
            <person name="Bateman A."/>
            <person name="Batzoglou S."/>
            <person name="Birney E."/>
            <person name="Bork P."/>
            <person name="Brown D.G."/>
            <person name="Burge C.B."/>
            <person name="Cerutti L."/>
            <person name="Chen H.C."/>
            <person name="Church D."/>
            <person name="Clamp M."/>
            <person name="Copley R.R."/>
            <person name="Doerks T."/>
            <person name="Eddy S.R."/>
            <person name="Eichler E.E."/>
            <person name="Furey T.S."/>
            <person name="Galagan J."/>
            <person name="Gilbert J.G."/>
            <person name="Harmon C."/>
            <person name="Hayashizaki Y."/>
            <person name="Haussler D."/>
            <person name="Hermjakob H."/>
            <person name="Hokamp K."/>
            <person name="Jang W."/>
            <person name="Johnson L.S."/>
            <person name="Jones T.A."/>
            <person name="Kasif S."/>
            <person name="Kaspryzk A."/>
            <person name="Kennedy S."/>
            <person name="Kent W.J."/>
            <person name="Kitts P."/>
            <person name="Koonin E.V."/>
            <person name="Korf I."/>
            <person name="Kulp D."/>
            <person name="Lancet D."/>
            <person name="Lowe T.M."/>
            <person name="McLysaght A."/>
            <person name="Mikkelsen T."/>
            <person name="Moran J.V."/>
            <person name="Mulder N."/>
            <person name="Pollara V.J."/>
            <person name="Ponting C.P."/>
            <person name="Schuler G."/>
            <person name="Schultz J."/>
            <person name="Slater G."/>
            <person name="Smit A.F."/>
            <person name="Stupka E."/>
            <person name="Szustakowski J."/>
            <person name="Thierry-Mieg D."/>
            <person name="Thierry-Mieg J."/>
            <person name="Wagner L."/>
            <person name="Wallis J."/>
            <person name="Wheeler R."/>
            <person name="Williams A."/>
            <person name="Wolf Y.I."/>
            <person name="Wolfe K.H."/>
            <person name="Yang S.P."/>
            <person name="Yeh R.F."/>
            <person name="Collins F."/>
            <person name="Guyer M.S."/>
            <person name="Peterson J."/>
            <person name="Felsenfeld A."/>
            <person name="Wetterstrand K.A."/>
            <person name="Patrinos A."/>
            <person name="Morgan M.J."/>
            <person name="de Jong P."/>
            <person name="Catanese J.J."/>
            <person name="Osoegawa K."/>
            <person name="Shizuya H."/>
            <person name="Choi S."/>
            <person name="Chen Y.J."/>
        </authorList>
    </citation>
    <scope>NUCLEOTIDE SEQUENCE [LARGE SCALE GENOMIC DNA]</scope>
</reference>
<dbReference type="HGNC" id="HGNC:5499">
    <property type="gene designation" value="IGHD3-9"/>
</dbReference>
<dbReference type="AGR" id="HGNC:5499"/>
<keyword evidence="3" id="KW-1185">Reference proteome</keyword>
<dbReference type="Ensembl" id="ENST00000390584.1">
    <property type="protein sequence ID" value="ENSP00000419583.2"/>
    <property type="gene ID" value="ENSG00000211924.1"/>
</dbReference>
<reference evidence="1" key="3">
    <citation type="journal article" date="2004" name="Nature">
        <title>Finishing the euchromatic sequence of the human genome.</title>
        <authorList>
            <consortium name="International Human Genome Sequencing Consortium"/>
        </authorList>
    </citation>
    <scope>NUCLEOTIDE SEQUENCE [LARGE SCALE GENOMIC DNA]</scope>
</reference>
<accession>A0A0J9YW22</accession>
<dbReference type="BioMuta" id="IGHD3-9"/>
<organism evidence="2 3">
    <name type="scientific">Homo sapiens</name>
    <name type="common">Human</name>
    <dbReference type="NCBI Taxonomy" id="9606"/>
    <lineage>
        <taxon>Eukaryota</taxon>
        <taxon>Metazoa</taxon>
        <taxon>Chordata</taxon>
        <taxon>Craniata</taxon>
        <taxon>Vertebrata</taxon>
        <taxon>Euteleostomi</taxon>
        <taxon>Mammalia</taxon>
        <taxon>Eutheria</taxon>
        <taxon>Euarchontoglires</taxon>
        <taxon>Primates</taxon>
        <taxon>Haplorrhini</taxon>
        <taxon>Catarrhini</taxon>
        <taxon>Hominidae</taxon>
        <taxon>Homo</taxon>
    </lineage>
</organism>
<reference evidence="1 3" key="2">
    <citation type="journal article" date="2003" name="Nature">
        <title>The DNA sequence and analysis of human chromosome 14.</title>
        <authorList>
            <person name="Heilig R."/>
            <person name="Eckenberg R."/>
            <person name="Petit J.L."/>
            <person name="Fonknechten N."/>
            <person name="Da Silva C."/>
            <person name="Cattolico L."/>
            <person name="Levy M."/>
            <person name="Barbe V."/>
            <person name="de Berardinis V."/>
            <person name="Ureta-Vidal A."/>
            <person name="Pelletier E."/>
            <person name="Vico V."/>
            <person name="Anthouard V."/>
            <person name="Rowen L."/>
            <person name="Madan A."/>
            <person name="Qin S."/>
            <person name="Sun H."/>
            <person name="Du H."/>
            <person name="Pepin K."/>
            <person name="Artiguenave F."/>
            <person name="Robert C."/>
            <person name="Cruaud C."/>
            <person name="Bruls T."/>
            <person name="Jaillon O."/>
            <person name="Friedlander L."/>
            <person name="Samson G."/>
            <person name="Brottier P."/>
            <person name="Cure S."/>
            <person name="Segurens B."/>
            <person name="Aniere F."/>
            <person name="Samain S."/>
            <person name="Crespeau H."/>
            <person name="Abbasi N."/>
            <person name="Aiach N."/>
            <person name="Boscus D."/>
            <person name="Dickhoff R."/>
            <person name="Dors M."/>
            <person name="Dubois I."/>
            <person name="Friedman C."/>
            <person name="Gouyvenoux M."/>
            <person name="James R."/>
            <person name="Madan A."/>
            <person name="Mairey-Estrada B."/>
            <person name="Mangenot S."/>
            <person name="Martins N."/>
            <person name="Menard M."/>
            <person name="Oztas S."/>
            <person name="Ratcliffe A."/>
            <person name="Shaffer T."/>
            <person name="Trask B."/>
            <person name="Vacherie B."/>
            <person name="Bellemere C."/>
            <person name="Belser C."/>
            <person name="Besnard-Gonnet M."/>
            <person name="Bartol-Mavel D."/>
            <person name="Boutard M."/>
            <person name="Briez-Silla S."/>
            <person name="Combette S."/>
            <person name="Dufosse-Laurent V."/>
            <person name="Ferron C."/>
            <person name="Lechaplais C."/>
            <person name="Louesse C."/>
            <person name="Muselet D."/>
            <person name="Magdelenat G."/>
            <person name="Pateau E."/>
            <person name="Petit E."/>
            <person name="Sirvain-Trukniewicz P."/>
            <person name="Trybou A."/>
            <person name="Vega-Czarny N."/>
            <person name="Bataille E."/>
            <person name="Bluet E."/>
            <person name="Bordelais I."/>
            <person name="Dubois M."/>
            <person name="Dumont C."/>
            <person name="Guerin T."/>
            <person name="Haffray S."/>
            <person name="Hammadi R."/>
            <person name="Muanga J."/>
            <person name="Pellouin V."/>
            <person name="Robert D."/>
            <person name="Wunderle E."/>
            <person name="Gauguet G."/>
            <person name="Roy A."/>
            <person name="Sainte-Marthe L."/>
            <person name="Verdier J."/>
            <person name="Verdier-Discala C."/>
            <person name="Hillier L."/>
            <person name="Fulton L."/>
            <person name="McPherson J."/>
            <person name="Matsuda F."/>
            <person name="Wilson R."/>
            <person name="Scarpelli C."/>
            <person name="Gyapay G."/>
            <person name="Wincker P."/>
            <person name="Saurin W."/>
            <person name="Quetier F."/>
            <person name="Waterston R."/>
            <person name="Hood L."/>
            <person name="Weissenbach J."/>
        </authorList>
    </citation>
    <scope>NUCLEOTIDE SEQUENCE [LARGE SCALE GENOMIC DNA]</scope>
</reference>
<protein>
    <submittedName>
        <fullName evidence="2">Immunoglobulin heavy diversity 3-9</fullName>
    </submittedName>
</protein>
<sequence length="9" mass="1224">VLRYFDWLL</sequence>
<dbReference type="EMBL" id="AC246787">
    <property type="status" value="NOT_ANNOTATED_CDS"/>
    <property type="molecule type" value="Genomic_DNA"/>
</dbReference>
<proteinExistence type="predicted"/>
<gene>
    <name evidence="2" type="primary">IGHD3-9</name>
</gene>
<evidence type="ECO:0000313" key="3">
    <source>
        <dbReference type="Proteomes" id="UP000005640"/>
    </source>
</evidence>
<dbReference type="Bgee" id="ENSG00000211924">
    <property type="expression patterns" value="Expressed in granulocyte and 47 other cell types or tissues"/>
</dbReference>
<evidence type="ECO:0000313" key="2">
    <source>
        <dbReference type="Ensembl" id="ENSP00000487775.2"/>
    </source>
</evidence>
<dbReference type="VEuPathDB" id="HostDB:ENSG00000211924"/>
<evidence type="ECO:0000313" key="1">
    <source>
        <dbReference type="Ensembl" id="ENSP00000419583.2"/>
    </source>
</evidence>
<reference evidence="2" key="4">
    <citation type="submission" date="2025-05" db="UniProtKB">
        <authorList>
            <consortium name="Ensembl"/>
        </authorList>
    </citation>
    <scope>IDENTIFICATION</scope>
</reference>
<name>A0A0J9YW22_HUMAN</name>
<dbReference type="Ensembl" id="ENST00000632911.2">
    <property type="protein sequence ID" value="ENSP00000487775.2"/>
    <property type="gene ID" value="ENSG00000281939.1"/>
</dbReference>
<feature type="non-terminal residue" evidence="2">
    <location>
        <position position="9"/>
    </location>
</feature>
<dbReference type="Proteomes" id="UP000005640">
    <property type="component" value="Chromosome 14"/>
</dbReference>
<dbReference type="GeneCards" id="IGHD3-9"/>
<feature type="non-terminal residue" evidence="2">
    <location>
        <position position="1"/>
    </location>
</feature>